<dbReference type="RefSeq" id="XP_008607096.1">
    <property type="nucleotide sequence ID" value="XM_008608874.1"/>
</dbReference>
<proteinExistence type="predicted"/>
<evidence type="ECO:0000313" key="1">
    <source>
        <dbReference type="EMBL" id="EQC39824.1"/>
    </source>
</evidence>
<dbReference type="InParanoid" id="T0QNY3"/>
<dbReference type="Proteomes" id="UP000030762">
    <property type="component" value="Unassembled WGS sequence"/>
</dbReference>
<dbReference type="InterPro" id="IPR039942">
    <property type="entry name" value="SBSPO"/>
</dbReference>
<protein>
    <recommendedName>
        <fullName evidence="3">Spondin-like TSP1 domain-containing protein</fullName>
    </recommendedName>
</protein>
<dbReference type="EMBL" id="JH767138">
    <property type="protein sequence ID" value="EQC39824.1"/>
    <property type="molecule type" value="Genomic_DNA"/>
</dbReference>
<dbReference type="SMART" id="SM00209">
    <property type="entry name" value="TSP1"/>
    <property type="match status" value="1"/>
</dbReference>
<dbReference type="PROSITE" id="PS51257">
    <property type="entry name" value="PROKAR_LIPOPROTEIN"/>
    <property type="match status" value="1"/>
</dbReference>
<dbReference type="PROSITE" id="PS50092">
    <property type="entry name" value="TSP1"/>
    <property type="match status" value="1"/>
</dbReference>
<gene>
    <name evidence="1" type="ORF">SDRG_03244</name>
</gene>
<dbReference type="PANTHER" id="PTHR20920">
    <property type="entry name" value="RPE-SPONDIN"/>
    <property type="match status" value="1"/>
</dbReference>
<name>T0QNY3_SAPDV</name>
<accession>T0QNY3</accession>
<dbReference type="GeneID" id="19943971"/>
<dbReference type="PANTHER" id="PTHR20920:SF5">
    <property type="entry name" value="SMB DOMAIN-CONTAINING PROTEIN"/>
    <property type="match status" value="1"/>
</dbReference>
<dbReference type="InterPro" id="IPR000884">
    <property type="entry name" value="TSP1_rpt"/>
</dbReference>
<sequence length="162" mass="17219">MATRSRSITQNPLNGGAGCGDLQQTRDCRCNNDKCPEPCETGEWTDGACSAQSCMQVSTTTMLYPSRDAGKVCNLYKTSPCTLDAVMGPWSEWSACDTSAHQTRTREIVSAACNGGKDCPTMWGPPTEKRDCALNVGDPDAGVLGHAVPAQRWQGVPGHGHA</sequence>
<dbReference type="OrthoDB" id="347314at2759"/>
<reference evidence="1 2" key="1">
    <citation type="submission" date="2012-04" db="EMBL/GenBank/DDBJ databases">
        <title>The Genome Sequence of Saprolegnia declina VS20.</title>
        <authorList>
            <consortium name="The Broad Institute Genome Sequencing Platform"/>
            <person name="Russ C."/>
            <person name="Nusbaum C."/>
            <person name="Tyler B."/>
            <person name="van West P."/>
            <person name="Dieguez-Uribeondo J."/>
            <person name="de Bruijn I."/>
            <person name="Tripathy S."/>
            <person name="Jiang R."/>
            <person name="Young S.K."/>
            <person name="Zeng Q."/>
            <person name="Gargeya S."/>
            <person name="Fitzgerald M."/>
            <person name="Haas B."/>
            <person name="Abouelleil A."/>
            <person name="Alvarado L."/>
            <person name="Arachchi H.M."/>
            <person name="Berlin A."/>
            <person name="Chapman S.B."/>
            <person name="Goldberg J."/>
            <person name="Griggs A."/>
            <person name="Gujja S."/>
            <person name="Hansen M."/>
            <person name="Howarth C."/>
            <person name="Imamovic A."/>
            <person name="Larimer J."/>
            <person name="McCowen C."/>
            <person name="Montmayeur A."/>
            <person name="Murphy C."/>
            <person name="Neiman D."/>
            <person name="Pearson M."/>
            <person name="Priest M."/>
            <person name="Roberts A."/>
            <person name="Saif S."/>
            <person name="Shea T."/>
            <person name="Sisk P."/>
            <person name="Sykes S."/>
            <person name="Wortman J."/>
            <person name="Nusbaum C."/>
            <person name="Birren B."/>
        </authorList>
    </citation>
    <scope>NUCLEOTIDE SEQUENCE [LARGE SCALE GENOMIC DNA]</scope>
    <source>
        <strain evidence="1 2">VS20</strain>
    </source>
</reference>
<dbReference type="VEuPathDB" id="FungiDB:SDRG_03244"/>
<dbReference type="Gene3D" id="2.20.100.10">
    <property type="entry name" value="Thrombospondin type-1 (TSP1) repeat"/>
    <property type="match status" value="1"/>
</dbReference>
<evidence type="ECO:0008006" key="3">
    <source>
        <dbReference type="Google" id="ProtNLM"/>
    </source>
</evidence>
<organism evidence="1 2">
    <name type="scientific">Saprolegnia diclina (strain VS20)</name>
    <dbReference type="NCBI Taxonomy" id="1156394"/>
    <lineage>
        <taxon>Eukaryota</taxon>
        <taxon>Sar</taxon>
        <taxon>Stramenopiles</taxon>
        <taxon>Oomycota</taxon>
        <taxon>Saprolegniomycetes</taxon>
        <taxon>Saprolegniales</taxon>
        <taxon>Saprolegniaceae</taxon>
        <taxon>Saprolegnia</taxon>
    </lineage>
</organism>
<dbReference type="InterPro" id="IPR036383">
    <property type="entry name" value="TSP1_rpt_sf"/>
</dbReference>
<dbReference type="SUPFAM" id="SSF82895">
    <property type="entry name" value="TSP-1 type 1 repeat"/>
    <property type="match status" value="1"/>
</dbReference>
<dbReference type="AlphaFoldDB" id="T0QNY3"/>
<keyword evidence="2" id="KW-1185">Reference proteome</keyword>
<evidence type="ECO:0000313" key="2">
    <source>
        <dbReference type="Proteomes" id="UP000030762"/>
    </source>
</evidence>